<feature type="domain" description="NAD(P)-binding" evidence="1">
    <location>
        <begin position="8"/>
        <end position="189"/>
    </location>
</feature>
<reference evidence="2 3" key="1">
    <citation type="submission" date="2021-03" db="EMBL/GenBank/DDBJ databases">
        <title>Genomic Encyclopedia of Type Strains, Phase IV (KMG-IV): sequencing the most valuable type-strain genomes for metagenomic binning, comparative biology and taxonomic classification.</title>
        <authorList>
            <person name="Goeker M."/>
        </authorList>
    </citation>
    <scope>NUCLEOTIDE SEQUENCE [LARGE SCALE GENOMIC DNA]</scope>
    <source>
        <strain evidence="2 3">DSM 27563</strain>
    </source>
</reference>
<dbReference type="InterPro" id="IPR036291">
    <property type="entry name" value="NAD(P)-bd_dom_sf"/>
</dbReference>
<protein>
    <submittedName>
        <fullName evidence="2">Uncharacterized protein YbjT (DUF2867 family)</fullName>
    </submittedName>
</protein>
<dbReference type="SUPFAM" id="SSF51735">
    <property type="entry name" value="NAD(P)-binding Rossmann-fold domains"/>
    <property type="match status" value="1"/>
</dbReference>
<dbReference type="RefSeq" id="WP_210061642.1">
    <property type="nucleotide sequence ID" value="NZ_JAGGLJ010000015.1"/>
</dbReference>
<dbReference type="Proteomes" id="UP001519306">
    <property type="component" value="Unassembled WGS sequence"/>
</dbReference>
<keyword evidence="3" id="KW-1185">Reference proteome</keyword>
<dbReference type="InterPro" id="IPR016040">
    <property type="entry name" value="NAD(P)-bd_dom"/>
</dbReference>
<organism evidence="2 3">
    <name type="scientific">Peptoniphilus stercorisuis</name>
    <dbReference type="NCBI Taxonomy" id="1436965"/>
    <lineage>
        <taxon>Bacteria</taxon>
        <taxon>Bacillati</taxon>
        <taxon>Bacillota</taxon>
        <taxon>Tissierellia</taxon>
        <taxon>Tissierellales</taxon>
        <taxon>Peptoniphilaceae</taxon>
        <taxon>Peptoniphilus</taxon>
    </lineage>
</organism>
<dbReference type="EMBL" id="JAGGLJ010000015">
    <property type="protein sequence ID" value="MBP2025919.1"/>
    <property type="molecule type" value="Genomic_DNA"/>
</dbReference>
<dbReference type="Gene3D" id="3.40.50.720">
    <property type="entry name" value="NAD(P)-binding Rossmann-like Domain"/>
    <property type="match status" value="1"/>
</dbReference>
<accession>A0ABS4KDT3</accession>
<evidence type="ECO:0000313" key="2">
    <source>
        <dbReference type="EMBL" id="MBP2025919.1"/>
    </source>
</evidence>
<gene>
    <name evidence="2" type="ORF">J2Z71_001470</name>
</gene>
<dbReference type="Pfam" id="PF13460">
    <property type="entry name" value="NAD_binding_10"/>
    <property type="match status" value="1"/>
</dbReference>
<evidence type="ECO:0000259" key="1">
    <source>
        <dbReference type="Pfam" id="PF13460"/>
    </source>
</evidence>
<evidence type="ECO:0000313" key="3">
    <source>
        <dbReference type="Proteomes" id="UP001519306"/>
    </source>
</evidence>
<name>A0ABS4KDT3_9FIRM</name>
<dbReference type="PANTHER" id="PTHR15020:SF50">
    <property type="entry name" value="UPF0659 PROTEIN YMR090W"/>
    <property type="match status" value="1"/>
</dbReference>
<sequence length="212" mass="24196">MKTVLILGANGKIATNAIKQLLNETDYNLKLLLRDPKKLPDYDSNRIEIIKGDVIDKELLQSTMKDVDLVYANLAGDNLNKLTENIIETMNEVNIKRLVFIASIGVLDEVPGKFGKWNNEILKDYLPPYKKSVKLIENSKLDYTIIRPAWLTDKDEVEYEITARDEVFKGTEVSRKSIADLVVRIIKNPKLYVKENIGVNKPNTDGDKPSWY</sequence>
<dbReference type="PANTHER" id="PTHR15020">
    <property type="entry name" value="FLAVIN REDUCTASE-RELATED"/>
    <property type="match status" value="1"/>
</dbReference>
<proteinExistence type="predicted"/>
<comment type="caution">
    <text evidence="2">The sequence shown here is derived from an EMBL/GenBank/DDBJ whole genome shotgun (WGS) entry which is preliminary data.</text>
</comment>
<dbReference type="CDD" id="cd05267">
    <property type="entry name" value="SDR_a6"/>
    <property type="match status" value="1"/>
</dbReference>